<evidence type="ECO:0000313" key="1">
    <source>
        <dbReference type="EMBL" id="SER44059.1"/>
    </source>
</evidence>
<evidence type="ECO:0000313" key="2">
    <source>
        <dbReference type="Proteomes" id="UP000199114"/>
    </source>
</evidence>
<sequence length="113" mass="13270">MLEFKVCILSIALFTYFGKEHVLGFITFIARHSEYPLFWFSVRERHDNIQGFSVGGLRKSFFSNHPWTIPPFLNFVGLFQHVISTFIGDGDNNLMSVFSKIQEFKIERTRFLN</sequence>
<proteinExistence type="predicted"/>
<gene>
    <name evidence="1" type="ORF">SAMN04489841_3886</name>
</gene>
<dbReference type="AlphaFoldDB" id="A0A1H9P8E3"/>
<reference evidence="2" key="1">
    <citation type="submission" date="2016-10" db="EMBL/GenBank/DDBJ databases">
        <authorList>
            <person name="Varghese N."/>
            <person name="Submissions S."/>
        </authorList>
    </citation>
    <scope>NUCLEOTIDE SEQUENCE [LARGE SCALE GENOMIC DNA]</scope>
    <source>
        <strain evidence="2">DSM 25055</strain>
    </source>
</reference>
<name>A0A1H9P8E3_9EURY</name>
<dbReference type="Proteomes" id="UP000199114">
    <property type="component" value="Unassembled WGS sequence"/>
</dbReference>
<accession>A0A1H9P8E3</accession>
<protein>
    <submittedName>
        <fullName evidence="1">Uncharacterized protein</fullName>
    </submittedName>
</protein>
<dbReference type="EMBL" id="FOFD01000005">
    <property type="protein sequence ID" value="SER44059.1"/>
    <property type="molecule type" value="Genomic_DNA"/>
</dbReference>
<organism evidence="1 2">
    <name type="scientific">Natrinema salaciae</name>
    <dbReference type="NCBI Taxonomy" id="1186196"/>
    <lineage>
        <taxon>Archaea</taxon>
        <taxon>Methanobacteriati</taxon>
        <taxon>Methanobacteriota</taxon>
        <taxon>Stenosarchaea group</taxon>
        <taxon>Halobacteria</taxon>
        <taxon>Halobacteriales</taxon>
        <taxon>Natrialbaceae</taxon>
        <taxon>Natrinema</taxon>
    </lineage>
</organism>
<keyword evidence="2" id="KW-1185">Reference proteome</keyword>